<dbReference type="RefSeq" id="WP_316433944.1">
    <property type="nucleotide sequence ID" value="NZ_CP053586.1"/>
</dbReference>
<dbReference type="InterPro" id="IPR058651">
    <property type="entry name" value="HTH_VMAP-M9"/>
</dbReference>
<name>A0AA96WDD9_9CYAN</name>
<evidence type="ECO:0000313" key="2">
    <source>
        <dbReference type="EMBL" id="WNZ22490.1"/>
    </source>
</evidence>
<evidence type="ECO:0000259" key="1">
    <source>
        <dbReference type="Pfam" id="PF26355"/>
    </source>
</evidence>
<protein>
    <recommendedName>
        <fullName evidence="1">vWA-MoxR associated protein N-terminal HTH domain-containing protein</fullName>
    </recommendedName>
</protein>
<sequence>MDITQALEVISAEMSAQIDRSLSEAEIALLVGAWENQTYEQIAEASGYSLIYLQRDVGPRFWKLLRAING</sequence>
<dbReference type="Pfam" id="PF26355">
    <property type="entry name" value="HTH_VMAP-M9"/>
    <property type="match status" value="1"/>
</dbReference>
<accession>A0AA96WDD9</accession>
<gene>
    <name evidence="2" type="ORF">HJG54_06180</name>
</gene>
<proteinExistence type="predicted"/>
<dbReference type="EMBL" id="CP053586">
    <property type="protein sequence ID" value="WNZ22490.1"/>
    <property type="molecule type" value="Genomic_DNA"/>
</dbReference>
<organism evidence="2">
    <name type="scientific">Leptolyngbya sp. NK1-12</name>
    <dbReference type="NCBI Taxonomy" id="2547451"/>
    <lineage>
        <taxon>Bacteria</taxon>
        <taxon>Bacillati</taxon>
        <taxon>Cyanobacteriota</taxon>
        <taxon>Cyanophyceae</taxon>
        <taxon>Leptolyngbyales</taxon>
        <taxon>Leptolyngbyaceae</taxon>
        <taxon>Leptolyngbya group</taxon>
        <taxon>Leptolyngbya</taxon>
    </lineage>
</organism>
<dbReference type="AlphaFoldDB" id="A0AA96WDD9"/>
<feature type="domain" description="vWA-MoxR associated protein N-terminal HTH" evidence="1">
    <location>
        <begin position="1"/>
        <end position="66"/>
    </location>
</feature>
<reference evidence="2" key="1">
    <citation type="submission" date="2020-05" db="EMBL/GenBank/DDBJ databases">
        <authorList>
            <person name="Zhu T."/>
            <person name="Keshari N."/>
            <person name="Lu X."/>
        </authorList>
    </citation>
    <scope>NUCLEOTIDE SEQUENCE</scope>
    <source>
        <strain evidence="2">NK1-12</strain>
    </source>
</reference>